<accession>A0A0D0BQF2</accession>
<evidence type="ECO:0000313" key="2">
    <source>
        <dbReference type="Proteomes" id="UP000053593"/>
    </source>
</evidence>
<evidence type="ECO:0000313" key="1">
    <source>
        <dbReference type="EMBL" id="KIK51859.1"/>
    </source>
</evidence>
<proteinExistence type="predicted"/>
<dbReference type="Proteomes" id="UP000053593">
    <property type="component" value="Unassembled WGS sequence"/>
</dbReference>
<gene>
    <name evidence="1" type="ORF">GYMLUDRAFT_50298</name>
</gene>
<dbReference type="AlphaFoldDB" id="A0A0D0BQF2"/>
<sequence>MRWCNGDGIHRKPDSWSGILVSTIREFDIPISKSALSTLSPIFSYPVWLDPHRHPRLFSSYPNTQVSLISQTESFYVFLIPSILRAIALNLVADSLRSVLFTNQSVLSMTPTLSLSPPFPLQPAQLLGVSVWPEGCLTKRKDYTRLAKERVTSRLYTWLFEFSRWPNKWEPLYIAMIPSVPTEELSKLSCNAGESGYYAKSARG</sequence>
<organism evidence="1 2">
    <name type="scientific">Collybiopsis luxurians FD-317 M1</name>
    <dbReference type="NCBI Taxonomy" id="944289"/>
    <lineage>
        <taxon>Eukaryota</taxon>
        <taxon>Fungi</taxon>
        <taxon>Dikarya</taxon>
        <taxon>Basidiomycota</taxon>
        <taxon>Agaricomycotina</taxon>
        <taxon>Agaricomycetes</taxon>
        <taxon>Agaricomycetidae</taxon>
        <taxon>Agaricales</taxon>
        <taxon>Marasmiineae</taxon>
        <taxon>Omphalotaceae</taxon>
        <taxon>Collybiopsis</taxon>
        <taxon>Collybiopsis luxurians</taxon>
    </lineage>
</organism>
<reference evidence="1 2" key="1">
    <citation type="submission" date="2014-04" db="EMBL/GenBank/DDBJ databases">
        <title>Evolutionary Origins and Diversification of the Mycorrhizal Mutualists.</title>
        <authorList>
            <consortium name="DOE Joint Genome Institute"/>
            <consortium name="Mycorrhizal Genomics Consortium"/>
            <person name="Kohler A."/>
            <person name="Kuo A."/>
            <person name="Nagy L.G."/>
            <person name="Floudas D."/>
            <person name="Copeland A."/>
            <person name="Barry K.W."/>
            <person name="Cichocki N."/>
            <person name="Veneault-Fourrey C."/>
            <person name="LaButti K."/>
            <person name="Lindquist E.A."/>
            <person name="Lipzen A."/>
            <person name="Lundell T."/>
            <person name="Morin E."/>
            <person name="Murat C."/>
            <person name="Riley R."/>
            <person name="Ohm R."/>
            <person name="Sun H."/>
            <person name="Tunlid A."/>
            <person name="Henrissat B."/>
            <person name="Grigoriev I.V."/>
            <person name="Hibbett D.S."/>
            <person name="Martin F."/>
        </authorList>
    </citation>
    <scope>NUCLEOTIDE SEQUENCE [LARGE SCALE GENOMIC DNA]</scope>
    <source>
        <strain evidence="1 2">FD-317 M1</strain>
    </source>
</reference>
<dbReference type="EMBL" id="KN834853">
    <property type="protein sequence ID" value="KIK51859.1"/>
    <property type="molecule type" value="Genomic_DNA"/>
</dbReference>
<name>A0A0D0BQF2_9AGAR</name>
<keyword evidence="2" id="KW-1185">Reference proteome</keyword>
<dbReference type="HOGENOM" id="CLU_1343386_0_0_1"/>
<protein>
    <submittedName>
        <fullName evidence="1">Uncharacterized protein</fullName>
    </submittedName>
</protein>